<geneLocation type="plasmid" evidence="2 4">
    <name>pZXPA-20-602k</name>
</geneLocation>
<dbReference type="OrthoDB" id="6689071at2"/>
<name>A0A1X1A128_PSEPU</name>
<dbReference type="EMBL" id="CP061724">
    <property type="protein sequence ID" value="QOD01374.1"/>
    <property type="molecule type" value="Genomic_DNA"/>
</dbReference>
<dbReference type="Proteomes" id="UP000516786">
    <property type="component" value="Plasmid pZXPA-20-602k"/>
</dbReference>
<reference evidence="1 3" key="1">
    <citation type="submission" date="2017-04" db="EMBL/GenBank/DDBJ databases">
        <title>Presence of VIM-2 positive Pseudomonas species in chickens and their surrounding environment.</title>
        <authorList>
            <person name="Zhang R."/>
        </authorList>
    </citation>
    <scope>NUCLEOTIDE SEQUENCE [LARGE SCALE GENOMIC DNA]</scope>
    <source>
        <strain evidence="1 3">DZ-C18</strain>
    </source>
</reference>
<proteinExistence type="predicted"/>
<protein>
    <submittedName>
        <fullName evidence="1">Uncharacterized protein</fullName>
    </submittedName>
</protein>
<evidence type="ECO:0000313" key="1">
    <source>
        <dbReference type="EMBL" id="ORL58688.1"/>
    </source>
</evidence>
<gene>
    <name evidence="1" type="ORF">B7H17_24465</name>
    <name evidence="2" type="ORF">ID616_32820</name>
</gene>
<organism evidence="1 3">
    <name type="scientific">Pseudomonas putida</name>
    <name type="common">Arthrobacter siderocapsulatus</name>
    <dbReference type="NCBI Taxonomy" id="303"/>
    <lineage>
        <taxon>Bacteria</taxon>
        <taxon>Pseudomonadati</taxon>
        <taxon>Pseudomonadota</taxon>
        <taxon>Gammaproteobacteria</taxon>
        <taxon>Pseudomonadales</taxon>
        <taxon>Pseudomonadaceae</taxon>
        <taxon>Pseudomonas</taxon>
    </lineage>
</organism>
<dbReference type="RefSeq" id="WP_084851413.1">
    <property type="nucleotide sequence ID" value="NZ_CP061724.1"/>
</dbReference>
<reference evidence="2 4" key="2">
    <citation type="submission" date="2020-09" db="EMBL/GenBank/DDBJ databases">
        <title>Co-existence of a novel multidrug-resistance efflux pump with carbapenem resistance gene blaVIM-2 in one megaplasmid in Pseudomonas putida.</title>
        <authorList>
            <person name="Peng K."/>
            <person name="Li R."/>
        </authorList>
    </citation>
    <scope>NUCLEOTIDE SEQUENCE [LARGE SCALE GENOMIC DNA]</scope>
    <source>
        <strain evidence="2 4">ZXPA-20</strain>
        <plasmid evidence="2 4">pZXPA-20-602k</plasmid>
    </source>
</reference>
<accession>A0A1X1A128</accession>
<evidence type="ECO:0000313" key="4">
    <source>
        <dbReference type="Proteomes" id="UP000516786"/>
    </source>
</evidence>
<dbReference type="Proteomes" id="UP000193675">
    <property type="component" value="Unassembled WGS sequence"/>
</dbReference>
<dbReference type="AlphaFoldDB" id="A0A1X1A128"/>
<evidence type="ECO:0000313" key="3">
    <source>
        <dbReference type="Proteomes" id="UP000193675"/>
    </source>
</evidence>
<dbReference type="EMBL" id="NBWC01000049">
    <property type="protein sequence ID" value="ORL58688.1"/>
    <property type="molecule type" value="Genomic_DNA"/>
</dbReference>
<keyword evidence="2" id="KW-0614">Plasmid</keyword>
<sequence length="139" mass="15704">MTAAPVETVCNDERIFAIRRSMLKIAEFCSRQRVEPRDEKLAQAQMEALLTGSGFTLKREHRLSSDDIPDFLINEGGFSIVLEMKTRAQRMKIYRQLERYSKHESIDGILLVSGTAMALPSMIGSKPALFASLGRGWLR</sequence>
<evidence type="ECO:0000313" key="2">
    <source>
        <dbReference type="EMBL" id="QOD01374.1"/>
    </source>
</evidence>